<accession>A0ABR6CRQ7</accession>
<evidence type="ECO:0000313" key="2">
    <source>
        <dbReference type="Proteomes" id="UP000626697"/>
    </source>
</evidence>
<gene>
    <name evidence="1" type="ORF">HNP81_002575</name>
</gene>
<keyword evidence="2" id="KW-1185">Reference proteome</keyword>
<organism evidence="1 2">
    <name type="scientific">Peribacillus huizhouensis</name>
    <dbReference type="NCBI Taxonomy" id="1501239"/>
    <lineage>
        <taxon>Bacteria</taxon>
        <taxon>Bacillati</taxon>
        <taxon>Bacillota</taxon>
        <taxon>Bacilli</taxon>
        <taxon>Bacillales</taxon>
        <taxon>Bacillaceae</taxon>
        <taxon>Peribacillus</taxon>
    </lineage>
</organism>
<protein>
    <recommendedName>
        <fullName evidence="3">YolD-like family protein</fullName>
    </recommendedName>
</protein>
<dbReference type="EMBL" id="JACJHX010000007">
    <property type="protein sequence ID" value="MBA9027285.1"/>
    <property type="molecule type" value="Genomic_DNA"/>
</dbReference>
<evidence type="ECO:0000313" key="1">
    <source>
        <dbReference type="EMBL" id="MBA9027285.1"/>
    </source>
</evidence>
<sequence length="110" mass="13632">MSEHLRRGNKLWESSRMFLLEHKQALMNRKLKQKEFQQPFLDQDHYEKLNRIIMDSIKNEQSITITYSDTYESRQFWCWITKINQHENWLKFMNEEDVPILNLERILDVE</sequence>
<dbReference type="Pfam" id="PF08863">
    <property type="entry name" value="YolD"/>
    <property type="match status" value="1"/>
</dbReference>
<comment type="caution">
    <text evidence="1">The sequence shown here is derived from an EMBL/GenBank/DDBJ whole genome shotgun (WGS) entry which is preliminary data.</text>
</comment>
<dbReference type="RefSeq" id="WP_182502823.1">
    <property type="nucleotide sequence ID" value="NZ_JACJHX010000007.1"/>
</dbReference>
<dbReference type="InterPro" id="IPR014962">
    <property type="entry name" value="YolD"/>
</dbReference>
<dbReference type="PANTHER" id="PTHR40051:SF1">
    <property type="entry name" value="YOLD-LIKE FAMILY PROTEIN"/>
    <property type="match status" value="1"/>
</dbReference>
<dbReference type="Proteomes" id="UP000626697">
    <property type="component" value="Unassembled WGS sequence"/>
</dbReference>
<reference evidence="1 2" key="1">
    <citation type="submission" date="2020-08" db="EMBL/GenBank/DDBJ databases">
        <title>Genomic Encyclopedia of Type Strains, Phase IV (KMG-IV): sequencing the most valuable type-strain genomes for metagenomic binning, comparative biology and taxonomic classification.</title>
        <authorList>
            <person name="Goeker M."/>
        </authorList>
    </citation>
    <scope>NUCLEOTIDE SEQUENCE [LARGE SCALE GENOMIC DNA]</scope>
    <source>
        <strain evidence="1 2">DSM 105481</strain>
    </source>
</reference>
<evidence type="ECO:0008006" key="3">
    <source>
        <dbReference type="Google" id="ProtNLM"/>
    </source>
</evidence>
<name>A0ABR6CRQ7_9BACI</name>
<proteinExistence type="predicted"/>
<dbReference type="PANTHER" id="PTHR40051">
    <property type="entry name" value="IG HYPOTHETICAL 15966"/>
    <property type="match status" value="1"/>
</dbReference>